<dbReference type="Proteomes" id="UP000887565">
    <property type="component" value="Unplaced"/>
</dbReference>
<sequence>MKLMMKGFQMKNGATYCCFPHLCIFLWEEDLLIKIIGNGTRSVHEPVPMKPTEKSDLCYITSPNSGYQVHYYLSYTSTYTNTSLKQSFEWNSAEKTM</sequence>
<dbReference type="WBParaSite" id="nRc.2.0.1.t09543-RA">
    <property type="protein sequence ID" value="nRc.2.0.1.t09543-RA"/>
    <property type="gene ID" value="nRc.2.0.1.g09543"/>
</dbReference>
<proteinExistence type="predicted"/>
<keyword evidence="1" id="KW-1185">Reference proteome</keyword>
<organism evidence="1 2">
    <name type="scientific">Romanomermis culicivorax</name>
    <name type="common">Nematode worm</name>
    <dbReference type="NCBI Taxonomy" id="13658"/>
    <lineage>
        <taxon>Eukaryota</taxon>
        <taxon>Metazoa</taxon>
        <taxon>Ecdysozoa</taxon>
        <taxon>Nematoda</taxon>
        <taxon>Enoplea</taxon>
        <taxon>Dorylaimia</taxon>
        <taxon>Mermithida</taxon>
        <taxon>Mermithoidea</taxon>
        <taxon>Mermithidae</taxon>
        <taxon>Romanomermis</taxon>
    </lineage>
</organism>
<dbReference type="AlphaFoldDB" id="A0A915I5Y3"/>
<evidence type="ECO:0000313" key="1">
    <source>
        <dbReference type="Proteomes" id="UP000887565"/>
    </source>
</evidence>
<protein>
    <submittedName>
        <fullName evidence="2">Uncharacterized protein</fullName>
    </submittedName>
</protein>
<accession>A0A915I5Y3</accession>
<name>A0A915I5Y3_ROMCU</name>
<reference evidence="2" key="1">
    <citation type="submission" date="2022-11" db="UniProtKB">
        <authorList>
            <consortium name="WormBaseParasite"/>
        </authorList>
    </citation>
    <scope>IDENTIFICATION</scope>
</reference>
<evidence type="ECO:0000313" key="2">
    <source>
        <dbReference type="WBParaSite" id="nRc.2.0.1.t09543-RA"/>
    </source>
</evidence>